<dbReference type="InterPro" id="IPR051019">
    <property type="entry name" value="VLCFA-Steroid_DH"/>
</dbReference>
<evidence type="ECO:0008006" key="5">
    <source>
        <dbReference type="Google" id="ProtNLM"/>
    </source>
</evidence>
<name>A0A1E5XTL1_9HYPH</name>
<sequence>MQSKSDAKYAKVDLGRFGPWAVVTGASSGIGYEAARQLAANGFNLVLVARREALLDQAAKAFKQRHGISVRVIVADLATEDGQRGVVEGTEDLDVGLLVANAGIGQPGNFLAFEEADLRRVAQLNGVSYMYLAHAFGRRLAARGKGGMLLGSAFGADSGVPYNSKEAASKAMVSTLGRCLHHEFKPLGVHVSVLVVTPTETPLIDKMGLRLANMPMKPMPVERCVTAGLKGVQANKLMVVPGLLYSLMVPLMPHGIARQMSAYMMRQSTEFVS</sequence>
<dbReference type="GO" id="GO:0016491">
    <property type="term" value="F:oxidoreductase activity"/>
    <property type="evidence" value="ECO:0007669"/>
    <property type="project" value="UniProtKB-KW"/>
</dbReference>
<protein>
    <recommendedName>
        <fullName evidence="5">Short-chain dehydrogenase</fullName>
    </recommendedName>
</protein>
<dbReference type="RefSeq" id="WP_069908893.1">
    <property type="nucleotide sequence ID" value="NZ_LAJE02000110.1"/>
</dbReference>
<dbReference type="PANTHER" id="PTHR43899:SF13">
    <property type="entry name" value="RH59310P"/>
    <property type="match status" value="1"/>
</dbReference>
<accession>A0A1E5XTL1</accession>
<evidence type="ECO:0000256" key="2">
    <source>
        <dbReference type="ARBA" id="ARBA00023002"/>
    </source>
</evidence>
<dbReference type="Proteomes" id="UP000095463">
    <property type="component" value="Unassembled WGS sequence"/>
</dbReference>
<evidence type="ECO:0000313" key="3">
    <source>
        <dbReference type="EMBL" id="OEO31938.1"/>
    </source>
</evidence>
<gene>
    <name evidence="3" type="ORF">VW23_013915</name>
</gene>
<dbReference type="PIRSF" id="PIRSF000126">
    <property type="entry name" value="11-beta-HSD1"/>
    <property type="match status" value="1"/>
</dbReference>
<dbReference type="PRINTS" id="PR00081">
    <property type="entry name" value="GDHRDH"/>
</dbReference>
<comment type="caution">
    <text evidence="3">The sequence shown here is derived from an EMBL/GenBank/DDBJ whole genome shotgun (WGS) entry which is preliminary data.</text>
</comment>
<keyword evidence="2" id="KW-0560">Oxidoreductase</keyword>
<dbReference type="PANTHER" id="PTHR43899">
    <property type="entry name" value="RH59310P"/>
    <property type="match status" value="1"/>
</dbReference>
<dbReference type="InterPro" id="IPR036291">
    <property type="entry name" value="NAD(P)-bd_dom_sf"/>
</dbReference>
<dbReference type="Pfam" id="PF00106">
    <property type="entry name" value="adh_short"/>
    <property type="match status" value="1"/>
</dbReference>
<organism evidence="3 4">
    <name type="scientific">Devosia insulae DS-56</name>
    <dbReference type="NCBI Taxonomy" id="1116389"/>
    <lineage>
        <taxon>Bacteria</taxon>
        <taxon>Pseudomonadati</taxon>
        <taxon>Pseudomonadota</taxon>
        <taxon>Alphaproteobacteria</taxon>
        <taxon>Hyphomicrobiales</taxon>
        <taxon>Devosiaceae</taxon>
        <taxon>Devosia</taxon>
    </lineage>
</organism>
<proteinExistence type="inferred from homology"/>
<keyword evidence="4" id="KW-1185">Reference proteome</keyword>
<dbReference type="InterPro" id="IPR002347">
    <property type="entry name" value="SDR_fam"/>
</dbReference>
<dbReference type="SUPFAM" id="SSF51735">
    <property type="entry name" value="NAD(P)-binding Rossmann-fold domains"/>
    <property type="match status" value="1"/>
</dbReference>
<evidence type="ECO:0000256" key="1">
    <source>
        <dbReference type="ARBA" id="ARBA00006484"/>
    </source>
</evidence>
<dbReference type="EMBL" id="LAJE02000110">
    <property type="protein sequence ID" value="OEO31938.1"/>
    <property type="molecule type" value="Genomic_DNA"/>
</dbReference>
<evidence type="ECO:0000313" key="4">
    <source>
        <dbReference type="Proteomes" id="UP000095463"/>
    </source>
</evidence>
<reference evidence="3 4" key="1">
    <citation type="journal article" date="2015" name="Genome Announc.">
        <title>Genome Assemblies of Three Soil-Associated Devosia species: D. insulae, D. limi, and D. soli.</title>
        <authorList>
            <person name="Hassan Y.I."/>
            <person name="Lepp D."/>
            <person name="Zhou T."/>
        </authorList>
    </citation>
    <scope>NUCLEOTIDE SEQUENCE [LARGE SCALE GENOMIC DNA]</scope>
    <source>
        <strain evidence="3 4">DS-56</strain>
    </source>
</reference>
<dbReference type="AlphaFoldDB" id="A0A1E5XTL1"/>
<comment type="similarity">
    <text evidence="1">Belongs to the short-chain dehydrogenases/reductases (SDR) family.</text>
</comment>
<dbReference type="Gene3D" id="3.40.50.720">
    <property type="entry name" value="NAD(P)-binding Rossmann-like Domain"/>
    <property type="match status" value="1"/>
</dbReference>